<dbReference type="Gene3D" id="3.30.9.10">
    <property type="entry name" value="D-Amino Acid Oxidase, subunit A, domain 2"/>
    <property type="match status" value="1"/>
</dbReference>
<name>A0ABZ0KYV2_9BACL</name>
<dbReference type="Proteomes" id="UP001303532">
    <property type="component" value="Chromosome"/>
</dbReference>
<sequence>MEKVIIIGSGILGSSAAYELAKRGAAVTVIDRNDPGSATKAAAGIICPWLSQRRNQDWYKLVRNGARHYKTLIPELESLSESETGYRQVGAISLFADEAKLEKAFERAFLRKEQAPEIGDIVKLTEAETKQYYPPIAGGFQSIYISGAARVDGRQLQQALIRSAKHYGALFLEGSAALHKDTNGAIQVLCNEQLYEADKIILTTGAWPPEFGSLNIRLNVRGQKAQIVHMNPFDENSSNWPVVIPPGDQYLLSLDDGRVIAGATHQDEDVFQPAVTIGGVQEVLSKALNVAPGLENAELIEVRTGVRPFTPGFLPIIGQLPEHPSILIANGLGASGLTAGPYLGKLLAQLAIEEQADLDLSPYAAEQAIEHL</sequence>
<evidence type="ECO:0000259" key="5">
    <source>
        <dbReference type="Pfam" id="PF01266"/>
    </source>
</evidence>
<dbReference type="PANTHER" id="PTHR13847">
    <property type="entry name" value="SARCOSINE DEHYDROGENASE-RELATED"/>
    <property type="match status" value="1"/>
</dbReference>
<reference evidence="6 7" key="1">
    <citation type="submission" date="2023-01" db="EMBL/GenBank/DDBJ databases">
        <title>Sporosarcina sp. nov., isolated from Korean tranditional fermented seafood 'Jeotgal'.</title>
        <authorList>
            <person name="Yang A.-I."/>
        </authorList>
    </citation>
    <scope>NUCLEOTIDE SEQUENCE [LARGE SCALE GENOMIC DNA]</scope>
    <source>
        <strain evidence="6 7">B2O-1</strain>
    </source>
</reference>
<evidence type="ECO:0000256" key="1">
    <source>
        <dbReference type="ARBA" id="ARBA00001974"/>
    </source>
</evidence>
<evidence type="ECO:0000256" key="3">
    <source>
        <dbReference type="ARBA" id="ARBA00022630"/>
    </source>
</evidence>
<keyword evidence="4" id="KW-0560">Oxidoreductase</keyword>
<protein>
    <submittedName>
        <fullName evidence="6">FAD-dependent oxidoreductase</fullName>
    </submittedName>
</protein>
<evidence type="ECO:0000256" key="4">
    <source>
        <dbReference type="ARBA" id="ARBA00023002"/>
    </source>
</evidence>
<dbReference type="SUPFAM" id="SSF54373">
    <property type="entry name" value="FAD-linked reductases, C-terminal domain"/>
    <property type="match status" value="1"/>
</dbReference>
<evidence type="ECO:0000256" key="2">
    <source>
        <dbReference type="ARBA" id="ARBA00009410"/>
    </source>
</evidence>
<gene>
    <name evidence="6" type="ORF">PGH26_05400</name>
</gene>
<organism evidence="6 7">
    <name type="scientific">Sporosarcina jeotgali</name>
    <dbReference type="NCBI Taxonomy" id="3020056"/>
    <lineage>
        <taxon>Bacteria</taxon>
        <taxon>Bacillati</taxon>
        <taxon>Bacillota</taxon>
        <taxon>Bacilli</taxon>
        <taxon>Bacillales</taxon>
        <taxon>Caryophanaceae</taxon>
        <taxon>Sporosarcina</taxon>
    </lineage>
</organism>
<dbReference type="PANTHER" id="PTHR13847:SF286">
    <property type="entry name" value="D-AMINO ACID DEHYDROGENASE"/>
    <property type="match status" value="1"/>
</dbReference>
<dbReference type="InterPro" id="IPR036188">
    <property type="entry name" value="FAD/NAD-bd_sf"/>
</dbReference>
<dbReference type="RefSeq" id="WP_323692986.1">
    <property type="nucleotide sequence ID" value="NZ_CP116341.1"/>
</dbReference>
<keyword evidence="7" id="KW-1185">Reference proteome</keyword>
<evidence type="ECO:0000313" key="6">
    <source>
        <dbReference type="EMBL" id="WOV85373.1"/>
    </source>
</evidence>
<keyword evidence="3" id="KW-0285">Flavoprotein</keyword>
<evidence type="ECO:0000313" key="7">
    <source>
        <dbReference type="Proteomes" id="UP001303532"/>
    </source>
</evidence>
<dbReference type="InterPro" id="IPR006076">
    <property type="entry name" value="FAD-dep_OxRdtase"/>
</dbReference>
<accession>A0ABZ0KYV2</accession>
<dbReference type="Pfam" id="PF01266">
    <property type="entry name" value="DAO"/>
    <property type="match status" value="1"/>
</dbReference>
<comment type="similarity">
    <text evidence="2">Belongs to the DadA oxidoreductase family.</text>
</comment>
<dbReference type="EMBL" id="CP116341">
    <property type="protein sequence ID" value="WOV85373.1"/>
    <property type="molecule type" value="Genomic_DNA"/>
</dbReference>
<proteinExistence type="inferred from homology"/>
<comment type="cofactor">
    <cofactor evidence="1">
        <name>FAD</name>
        <dbReference type="ChEBI" id="CHEBI:57692"/>
    </cofactor>
</comment>
<dbReference type="SUPFAM" id="SSF51905">
    <property type="entry name" value="FAD/NAD(P)-binding domain"/>
    <property type="match status" value="1"/>
</dbReference>
<feature type="domain" description="FAD dependent oxidoreductase" evidence="5">
    <location>
        <begin position="3"/>
        <end position="350"/>
    </location>
</feature>
<dbReference type="Gene3D" id="3.50.50.60">
    <property type="entry name" value="FAD/NAD(P)-binding domain"/>
    <property type="match status" value="1"/>
</dbReference>